<dbReference type="SMART" id="SM00320">
    <property type="entry name" value="WD40"/>
    <property type="match status" value="6"/>
</dbReference>
<dbReference type="InterPro" id="IPR007582">
    <property type="entry name" value="TFIID_NTD2"/>
</dbReference>
<feature type="domain" description="TFIID subunit TAF5 NTD2" evidence="8">
    <location>
        <begin position="27"/>
        <end position="153"/>
    </location>
</feature>
<dbReference type="InterPro" id="IPR001680">
    <property type="entry name" value="WD40_rpt"/>
</dbReference>
<dbReference type="InterPro" id="IPR020472">
    <property type="entry name" value="WD40_PAC1"/>
</dbReference>
<dbReference type="Gene3D" id="1.25.40.500">
    <property type="entry name" value="TFIID subunit TAF5, NTD2 domain"/>
    <property type="match status" value="1"/>
</dbReference>
<evidence type="ECO:0000256" key="5">
    <source>
        <dbReference type="ARBA" id="ARBA00023163"/>
    </source>
</evidence>
<evidence type="ECO:0000256" key="2">
    <source>
        <dbReference type="ARBA" id="ARBA00022574"/>
    </source>
</evidence>
<reference evidence="9 10" key="1">
    <citation type="journal article" date="2017" name="Environ. Microbiol.">
        <title>Decay of the glycolytic pathway and adaptation to intranuclear parasitism within Enterocytozoonidae microsporidia.</title>
        <authorList>
            <person name="Wiredu Boakye D."/>
            <person name="Jaroenlak P."/>
            <person name="Prachumwat A."/>
            <person name="Williams T.A."/>
            <person name="Bateman K.S."/>
            <person name="Itsathitphaisarn O."/>
            <person name="Sritunyalucksana K."/>
            <person name="Paszkiewicz K.H."/>
            <person name="Moore K.A."/>
            <person name="Stentiford G.D."/>
            <person name="Williams B.A."/>
        </authorList>
    </citation>
    <scope>NUCLEOTIDE SEQUENCE [LARGE SCALE GENOMIC DNA]</scope>
    <source>
        <strain evidence="9 10">TH1</strain>
    </source>
</reference>
<evidence type="ECO:0000313" key="10">
    <source>
        <dbReference type="Proteomes" id="UP000192758"/>
    </source>
</evidence>
<feature type="repeat" description="WD" evidence="7">
    <location>
        <begin position="450"/>
        <end position="491"/>
    </location>
</feature>
<dbReference type="InterPro" id="IPR019775">
    <property type="entry name" value="WD40_repeat_CS"/>
</dbReference>
<evidence type="ECO:0000256" key="6">
    <source>
        <dbReference type="ARBA" id="ARBA00023242"/>
    </source>
</evidence>
<accession>A0A1W0E7Z7</accession>
<feature type="repeat" description="WD" evidence="7">
    <location>
        <begin position="324"/>
        <end position="365"/>
    </location>
</feature>
<sequence length="568" mass="64219">MNNKLTPLHIDTNGINLLNESGIDRVKLFVKLKGWIEESLDLFKNDLLPLLHPIFLHIYIDLIHGGDVETAKAFFGRFRGDFEGVRRSNVTYEPMSAFESISNDQHIYQNPIVNGFRTHKYYLVMSKYAYNLLINYIEENDMLYILKLMNTHMEIKVQTAANLNKSILGGIVDGPNDKPVDLTTNIVTVETESSVLNSEQYKYDHLETFVQQLKRQRKTENKVKAHPSLVEAEIEKLKDICKRVTVNKDYLPSICCYTVQNTYEKLTCAEISKDSKFIACGYSDSYIDIHSLDGNIRKLKTSEELREAENDDHYHLLGTNTIRLVGHSGPVYAISFSHAGKLLVSASADRTVRLWSLEMYECIGVYKAHVFPVWTVDFAPNDFYFASGGADKQCVVWCTKNTRPERVLLGSLSDVTVVKWHPNGNYIFAGSSDFKVKMYGLEDAQVVRTFVGHSEGITCMDVSCDGKLLVTGSRDKRIVLWDIESGQAVGVYVGHEGSVFSVSFSYYGTIICSSGSDNTVRLWDKSDIKKKKAESIPPIATYYTKNTPIMQSKFGYRNIVSCIGPFIS</sequence>
<dbReference type="GO" id="GO:0005669">
    <property type="term" value="C:transcription factor TFIID complex"/>
    <property type="evidence" value="ECO:0007669"/>
    <property type="project" value="TreeGrafter"/>
</dbReference>
<dbReference type="Pfam" id="PF00400">
    <property type="entry name" value="WD40"/>
    <property type="match status" value="5"/>
</dbReference>
<feature type="repeat" description="WD" evidence="7">
    <location>
        <begin position="492"/>
        <end position="524"/>
    </location>
</feature>
<dbReference type="PANTHER" id="PTHR19879:SF1">
    <property type="entry name" value="CANNONBALL-RELATED"/>
    <property type="match status" value="1"/>
</dbReference>
<keyword evidence="6" id="KW-0539">Nucleus</keyword>
<dbReference type="SUPFAM" id="SSF50978">
    <property type="entry name" value="WD40 repeat-like"/>
    <property type="match status" value="1"/>
</dbReference>
<dbReference type="EMBL" id="MNPJ01000010">
    <property type="protein sequence ID" value="OQS55375.1"/>
    <property type="molecule type" value="Genomic_DNA"/>
</dbReference>
<dbReference type="PRINTS" id="PR00320">
    <property type="entry name" value="GPROTEINBRPT"/>
</dbReference>
<dbReference type="STRING" id="646526.A0A1W0E7Z7"/>
<comment type="subcellular location">
    <subcellularLocation>
        <location evidence="1">Nucleus</location>
    </subcellularLocation>
</comment>
<keyword evidence="9" id="KW-0648">Protein biosynthesis</keyword>
<gene>
    <name evidence="9" type="ORF">EHP00_2419</name>
</gene>
<dbReference type="GO" id="GO:0003743">
    <property type="term" value="F:translation initiation factor activity"/>
    <property type="evidence" value="ECO:0007669"/>
    <property type="project" value="UniProtKB-KW"/>
</dbReference>
<keyword evidence="2 7" id="KW-0853">WD repeat</keyword>
<proteinExistence type="predicted"/>
<evidence type="ECO:0000256" key="3">
    <source>
        <dbReference type="ARBA" id="ARBA00022737"/>
    </source>
</evidence>
<dbReference type="PANTHER" id="PTHR19879">
    <property type="entry name" value="TRANSCRIPTION INITIATION FACTOR TFIID"/>
    <property type="match status" value="1"/>
</dbReference>
<dbReference type="CDD" id="cd00200">
    <property type="entry name" value="WD40"/>
    <property type="match status" value="1"/>
</dbReference>
<dbReference type="PROSITE" id="PS50082">
    <property type="entry name" value="WD_REPEATS_2"/>
    <property type="match status" value="5"/>
</dbReference>
<dbReference type="GO" id="GO:0006367">
    <property type="term" value="P:transcription initiation at RNA polymerase II promoter"/>
    <property type="evidence" value="ECO:0007669"/>
    <property type="project" value="TreeGrafter"/>
</dbReference>
<feature type="repeat" description="WD" evidence="7">
    <location>
        <begin position="408"/>
        <end position="449"/>
    </location>
</feature>
<name>A0A1W0E7Z7_9MICR</name>
<keyword evidence="10" id="KW-1185">Reference proteome</keyword>
<dbReference type="SUPFAM" id="SSF160897">
    <property type="entry name" value="Taf5 N-terminal domain-like"/>
    <property type="match status" value="1"/>
</dbReference>
<dbReference type="AlphaFoldDB" id="A0A1W0E7Z7"/>
<comment type="caution">
    <text evidence="9">The sequence shown here is derived from an EMBL/GenBank/DDBJ whole genome shotgun (WGS) entry which is preliminary data.</text>
</comment>
<organism evidence="9 10">
    <name type="scientific">Ecytonucleospora hepatopenaei</name>
    <dbReference type="NCBI Taxonomy" id="646526"/>
    <lineage>
        <taxon>Eukaryota</taxon>
        <taxon>Fungi</taxon>
        <taxon>Fungi incertae sedis</taxon>
        <taxon>Microsporidia</taxon>
        <taxon>Enterocytozoonidae</taxon>
        <taxon>Ecytonucleospora</taxon>
    </lineage>
</organism>
<dbReference type="Pfam" id="PF04494">
    <property type="entry name" value="TFIID_NTD2"/>
    <property type="match status" value="1"/>
</dbReference>
<dbReference type="InterPro" id="IPR037264">
    <property type="entry name" value="TFIID_NTD2_sf"/>
</dbReference>
<dbReference type="VEuPathDB" id="MicrosporidiaDB:EHP00_2419"/>
<dbReference type="OrthoDB" id="10266330at2759"/>
<evidence type="ECO:0000256" key="7">
    <source>
        <dbReference type="PROSITE-ProRule" id="PRU00221"/>
    </source>
</evidence>
<dbReference type="GO" id="GO:0016251">
    <property type="term" value="F:RNA polymerase II general transcription initiation factor activity"/>
    <property type="evidence" value="ECO:0007669"/>
    <property type="project" value="TreeGrafter"/>
</dbReference>
<keyword evidence="4" id="KW-0805">Transcription regulation</keyword>
<feature type="repeat" description="WD" evidence="7">
    <location>
        <begin position="366"/>
        <end position="407"/>
    </location>
</feature>
<dbReference type="CDD" id="cd08044">
    <property type="entry name" value="TAF5_NTD2"/>
    <property type="match status" value="1"/>
</dbReference>
<dbReference type="InterPro" id="IPR036322">
    <property type="entry name" value="WD40_repeat_dom_sf"/>
</dbReference>
<dbReference type="Proteomes" id="UP000192758">
    <property type="component" value="Unassembled WGS sequence"/>
</dbReference>
<keyword evidence="9" id="KW-0396">Initiation factor</keyword>
<evidence type="ECO:0000259" key="8">
    <source>
        <dbReference type="Pfam" id="PF04494"/>
    </source>
</evidence>
<keyword evidence="5" id="KW-0804">Transcription</keyword>
<evidence type="ECO:0000256" key="4">
    <source>
        <dbReference type="ARBA" id="ARBA00023015"/>
    </source>
</evidence>
<keyword evidence="3" id="KW-0677">Repeat</keyword>
<dbReference type="Gene3D" id="2.130.10.10">
    <property type="entry name" value="YVTN repeat-like/Quinoprotein amine dehydrogenase"/>
    <property type="match status" value="2"/>
</dbReference>
<dbReference type="InterPro" id="IPR015943">
    <property type="entry name" value="WD40/YVTN_repeat-like_dom_sf"/>
</dbReference>
<dbReference type="PROSITE" id="PS50294">
    <property type="entry name" value="WD_REPEATS_REGION"/>
    <property type="match status" value="4"/>
</dbReference>
<evidence type="ECO:0000313" key="9">
    <source>
        <dbReference type="EMBL" id="OQS55375.1"/>
    </source>
</evidence>
<protein>
    <submittedName>
        <fullName evidence="9">Transcription initiation factor TFIID subunit TAF5</fullName>
    </submittedName>
</protein>
<dbReference type="PROSITE" id="PS00678">
    <property type="entry name" value="WD_REPEATS_1"/>
    <property type="match status" value="1"/>
</dbReference>
<evidence type="ECO:0000256" key="1">
    <source>
        <dbReference type="ARBA" id="ARBA00004123"/>
    </source>
</evidence>